<dbReference type="RefSeq" id="WP_241415163.1">
    <property type="nucleotide sequence ID" value="NZ_JABSWW010000002.1"/>
</dbReference>
<evidence type="ECO:0008006" key="3">
    <source>
        <dbReference type="Google" id="ProtNLM"/>
    </source>
</evidence>
<evidence type="ECO:0000313" key="1">
    <source>
        <dbReference type="EMBL" id="NRT92300.1"/>
    </source>
</evidence>
<organism evidence="1 2">
    <name type="scientific">Clostridium beijerinckii</name>
    <name type="common">Clostridium MP</name>
    <dbReference type="NCBI Taxonomy" id="1520"/>
    <lineage>
        <taxon>Bacteria</taxon>
        <taxon>Bacillati</taxon>
        <taxon>Bacillota</taxon>
        <taxon>Clostridia</taxon>
        <taxon>Eubacteriales</taxon>
        <taxon>Clostridiaceae</taxon>
        <taxon>Clostridium</taxon>
    </lineage>
</organism>
<dbReference type="Proteomes" id="UP001193748">
    <property type="component" value="Unassembled WGS sequence"/>
</dbReference>
<evidence type="ECO:0000313" key="2">
    <source>
        <dbReference type="Proteomes" id="UP001193748"/>
    </source>
</evidence>
<comment type="caution">
    <text evidence="1">The sequence shown here is derived from an EMBL/GenBank/DDBJ whole genome shotgun (WGS) entry which is preliminary data.</text>
</comment>
<accession>A0AAX0BA30</accession>
<reference evidence="1" key="2">
    <citation type="journal article" date="2022" name="Nat. Biotechnol.">
        <title>Carbon-negative production of acetone and isopropanol by gas fermentation at industrial pilot scale.</title>
        <authorList>
            <person name="Liew F.E."/>
            <person name="Nogle R."/>
            <person name="Abdalla T."/>
            <person name="Rasor B.J."/>
            <person name="Canter C."/>
            <person name="Jensen R.O."/>
            <person name="Wang L."/>
            <person name="Strutz J."/>
            <person name="Chirania P."/>
            <person name="De Tissera S."/>
            <person name="Mueller A.P."/>
            <person name="Ruan Z."/>
            <person name="Gao A."/>
            <person name="Tran L."/>
            <person name="Engle N.L."/>
            <person name="Bromley J.C."/>
            <person name="Daniell J."/>
            <person name="Conrado R."/>
            <person name="Tschaplinski T.J."/>
            <person name="Giannone R.J."/>
            <person name="Hettich R.L."/>
            <person name="Karim A.S."/>
            <person name="Simpson S.D."/>
            <person name="Brown S.D."/>
            <person name="Leang C."/>
            <person name="Jewett M.C."/>
            <person name="Kopke M."/>
        </authorList>
    </citation>
    <scope>NUCLEOTIDE SEQUENCE</scope>
    <source>
        <strain evidence="1">DJ080</strain>
    </source>
</reference>
<name>A0AAX0BA30_CLOBE</name>
<dbReference type="AlphaFoldDB" id="A0AAX0BA30"/>
<protein>
    <recommendedName>
        <fullName evidence="3">DUF1289 domain-containing protein</fullName>
    </recommendedName>
</protein>
<gene>
    <name evidence="1" type="ORF">B0H41_006121</name>
</gene>
<sequence length="50" mass="5870">MVCDNCIKNKSIEVCGRCRKITKYELVEMVLGFYETPDAILLKNERNKFL</sequence>
<reference evidence="1" key="1">
    <citation type="submission" date="2020-05" db="EMBL/GenBank/DDBJ databases">
        <authorList>
            <person name="Brown S."/>
            <person name="Huntemann M."/>
            <person name="Clum A."/>
            <person name="Spunde A."/>
            <person name="Palaniappan K."/>
            <person name="Ritter S."/>
            <person name="Mikhailova N."/>
            <person name="Chen I.-M."/>
            <person name="Stamatis D."/>
            <person name="Reddy T."/>
            <person name="O'Malley R."/>
            <person name="Daum C."/>
            <person name="Shapiro N."/>
            <person name="Ivanova N."/>
            <person name="Kyrpides N."/>
            <person name="Woyke T."/>
        </authorList>
    </citation>
    <scope>NUCLEOTIDE SEQUENCE</scope>
    <source>
        <strain evidence="1">DJ080</strain>
    </source>
</reference>
<proteinExistence type="predicted"/>
<dbReference type="EMBL" id="JABSWW010000002">
    <property type="protein sequence ID" value="NRT92300.1"/>
    <property type="molecule type" value="Genomic_DNA"/>
</dbReference>